<feature type="region of interest" description="Disordered" evidence="1">
    <location>
        <begin position="85"/>
        <end position="112"/>
    </location>
</feature>
<feature type="compositionally biased region" description="Polar residues" evidence="1">
    <location>
        <begin position="244"/>
        <end position="254"/>
    </location>
</feature>
<feature type="compositionally biased region" description="Basic and acidic residues" evidence="1">
    <location>
        <begin position="96"/>
        <end position="108"/>
    </location>
</feature>
<feature type="region of interest" description="Disordered" evidence="1">
    <location>
        <begin position="140"/>
        <end position="267"/>
    </location>
</feature>
<dbReference type="EMBL" id="BRXX01000145">
    <property type="protein sequence ID" value="GMH93761.1"/>
    <property type="molecule type" value="Genomic_DNA"/>
</dbReference>
<evidence type="ECO:0000313" key="3">
    <source>
        <dbReference type="Proteomes" id="UP001165160"/>
    </source>
</evidence>
<comment type="caution">
    <text evidence="2">The sequence shown here is derived from an EMBL/GenBank/DDBJ whole genome shotgun (WGS) entry which is preliminary data.</text>
</comment>
<feature type="region of interest" description="Disordered" evidence="1">
    <location>
        <begin position="1"/>
        <end position="70"/>
    </location>
</feature>
<feature type="compositionally biased region" description="Pro residues" evidence="1">
    <location>
        <begin position="212"/>
        <end position="226"/>
    </location>
</feature>
<feature type="compositionally biased region" description="Low complexity" evidence="1">
    <location>
        <begin position="227"/>
        <end position="243"/>
    </location>
</feature>
<gene>
    <name evidence="2" type="ORF">TrVE_jg12176</name>
</gene>
<feature type="compositionally biased region" description="Polar residues" evidence="1">
    <location>
        <begin position="18"/>
        <end position="30"/>
    </location>
</feature>
<proteinExistence type="predicted"/>
<organism evidence="2 3">
    <name type="scientific">Triparma verrucosa</name>
    <dbReference type="NCBI Taxonomy" id="1606542"/>
    <lineage>
        <taxon>Eukaryota</taxon>
        <taxon>Sar</taxon>
        <taxon>Stramenopiles</taxon>
        <taxon>Ochrophyta</taxon>
        <taxon>Bolidophyceae</taxon>
        <taxon>Parmales</taxon>
        <taxon>Triparmaceae</taxon>
        <taxon>Triparma</taxon>
    </lineage>
</organism>
<name>A0A9W7BM31_9STRA</name>
<accession>A0A9W7BM31</accession>
<feature type="compositionally biased region" description="Basic and acidic residues" evidence="1">
    <location>
        <begin position="1"/>
        <end position="16"/>
    </location>
</feature>
<reference evidence="3" key="1">
    <citation type="journal article" date="2023" name="Commun. Biol.">
        <title>Genome analysis of Parmales, the sister group of diatoms, reveals the evolutionary specialization of diatoms from phago-mixotrophs to photoautotrophs.</title>
        <authorList>
            <person name="Ban H."/>
            <person name="Sato S."/>
            <person name="Yoshikawa S."/>
            <person name="Yamada K."/>
            <person name="Nakamura Y."/>
            <person name="Ichinomiya M."/>
            <person name="Sato N."/>
            <person name="Blanc-Mathieu R."/>
            <person name="Endo H."/>
            <person name="Kuwata A."/>
            <person name="Ogata H."/>
        </authorList>
    </citation>
    <scope>NUCLEOTIDE SEQUENCE [LARGE SCALE GENOMIC DNA]</scope>
    <source>
        <strain evidence="3">NIES 3699</strain>
    </source>
</reference>
<dbReference type="AlphaFoldDB" id="A0A9W7BM31"/>
<sequence length="334" mass="36880">MARRFSKEARQAKEARLQSLSRPPSVTPSHPSHKAPLQPTLRSKQKNVVDLSMSDPPESFLEDSRPETPQFTVPNVKVVKANAGFGGGKGLGMFQNKEKEKEKVKENDGASMNSLSVKSVRFEDDVGKVTEEAVKRVEVMMEMKEVDSPERQPQQEEQDQQQLQQQQQHADDNNSMTTISTFDPLEIFSSAPAPSAGPPPSVIGMELTMPSSPSPSLPLSSPPRPATPTASTAAVASSPPASAQQQRKPTTPRSSPLRRDFDSQSNKAVEMLNRIEKELAHLRSEEVRVSQELAEEQLTLLLGTYKDQLELIQSWASLFEENGWAVQKRPSVDC</sequence>
<evidence type="ECO:0000313" key="2">
    <source>
        <dbReference type="EMBL" id="GMH93761.1"/>
    </source>
</evidence>
<dbReference type="Proteomes" id="UP001165160">
    <property type="component" value="Unassembled WGS sequence"/>
</dbReference>
<keyword evidence="3" id="KW-1185">Reference proteome</keyword>
<protein>
    <submittedName>
        <fullName evidence="2">Uncharacterized protein</fullName>
    </submittedName>
</protein>
<evidence type="ECO:0000256" key="1">
    <source>
        <dbReference type="SAM" id="MobiDB-lite"/>
    </source>
</evidence>
<feature type="compositionally biased region" description="Basic and acidic residues" evidence="1">
    <location>
        <begin position="140"/>
        <end position="154"/>
    </location>
</feature>